<dbReference type="InterPro" id="IPR034718">
    <property type="entry name" value="RlpA"/>
</dbReference>
<dbReference type="GO" id="GO:0016829">
    <property type="term" value="F:lyase activity"/>
    <property type="evidence" value="ECO:0007669"/>
    <property type="project" value="UniProtKB-KW"/>
</dbReference>
<dbReference type="GO" id="GO:0009279">
    <property type="term" value="C:cell outer membrane"/>
    <property type="evidence" value="ECO:0007669"/>
    <property type="project" value="TreeGrafter"/>
</dbReference>
<feature type="region of interest" description="Disordered" evidence="4">
    <location>
        <begin position="248"/>
        <end position="269"/>
    </location>
</feature>
<evidence type="ECO:0000256" key="3">
    <source>
        <dbReference type="ARBA" id="ARBA00023316"/>
    </source>
</evidence>
<protein>
    <submittedName>
        <fullName evidence="6">Endolytic peptidoglycan transglycosylase RlpA</fullName>
        <ecNumber evidence="6">4.2.2.-</ecNumber>
    </submittedName>
</protein>
<name>A0A380TGC0_9ZZZZ</name>
<feature type="domain" description="SPOR" evidence="5">
    <location>
        <begin position="306"/>
        <end position="384"/>
    </location>
</feature>
<dbReference type="EC" id="4.2.2.-" evidence="6"/>
<evidence type="ECO:0000256" key="1">
    <source>
        <dbReference type="ARBA" id="ARBA00022729"/>
    </source>
</evidence>
<dbReference type="NCBIfam" id="TIGR00413">
    <property type="entry name" value="rlpA"/>
    <property type="match status" value="1"/>
</dbReference>
<keyword evidence="2 6" id="KW-0456">Lyase</keyword>
<dbReference type="InterPro" id="IPR036908">
    <property type="entry name" value="RlpA-like_sf"/>
</dbReference>
<evidence type="ECO:0000256" key="4">
    <source>
        <dbReference type="SAM" id="MobiDB-lite"/>
    </source>
</evidence>
<dbReference type="PROSITE" id="PS51724">
    <property type="entry name" value="SPOR"/>
    <property type="match status" value="1"/>
</dbReference>
<dbReference type="Gene3D" id="3.30.70.1070">
    <property type="entry name" value="Sporulation related repeat"/>
    <property type="match status" value="1"/>
</dbReference>
<proteinExistence type="inferred from homology"/>
<evidence type="ECO:0000259" key="5">
    <source>
        <dbReference type="PROSITE" id="PS51724"/>
    </source>
</evidence>
<organism evidence="6">
    <name type="scientific">metagenome</name>
    <dbReference type="NCBI Taxonomy" id="256318"/>
    <lineage>
        <taxon>unclassified sequences</taxon>
        <taxon>metagenomes</taxon>
    </lineage>
</organism>
<dbReference type="SUPFAM" id="SSF110997">
    <property type="entry name" value="Sporulation related repeat"/>
    <property type="match status" value="1"/>
</dbReference>
<dbReference type="PANTHER" id="PTHR34183">
    <property type="entry name" value="ENDOLYTIC PEPTIDOGLYCAN TRANSGLYCOSYLASE RLPA"/>
    <property type="match status" value="1"/>
</dbReference>
<dbReference type="SUPFAM" id="SSF50685">
    <property type="entry name" value="Barwin-like endoglucanases"/>
    <property type="match status" value="1"/>
</dbReference>
<keyword evidence="3" id="KW-0961">Cell wall biogenesis/degradation</keyword>
<dbReference type="GO" id="GO:0042834">
    <property type="term" value="F:peptidoglycan binding"/>
    <property type="evidence" value="ECO:0007669"/>
    <property type="project" value="InterPro"/>
</dbReference>
<dbReference type="Pfam" id="PF03330">
    <property type="entry name" value="DPBB_1"/>
    <property type="match status" value="1"/>
</dbReference>
<evidence type="ECO:0000313" key="6">
    <source>
        <dbReference type="EMBL" id="SUS07485.1"/>
    </source>
</evidence>
<dbReference type="InterPro" id="IPR012997">
    <property type="entry name" value="RplA"/>
</dbReference>
<dbReference type="EMBL" id="UIDG01000386">
    <property type="protein sequence ID" value="SUS07485.1"/>
    <property type="molecule type" value="Genomic_DNA"/>
</dbReference>
<dbReference type="Gene3D" id="2.40.40.10">
    <property type="entry name" value="RlpA-like domain"/>
    <property type="match status" value="1"/>
</dbReference>
<dbReference type="InterPro" id="IPR007730">
    <property type="entry name" value="SPOR-like_dom"/>
</dbReference>
<reference evidence="6" key="1">
    <citation type="submission" date="2018-07" db="EMBL/GenBank/DDBJ databases">
        <authorList>
            <person name="Quirk P.G."/>
            <person name="Krulwich T.A."/>
        </authorList>
    </citation>
    <scope>NUCLEOTIDE SEQUENCE</scope>
</reference>
<dbReference type="CDD" id="cd22268">
    <property type="entry name" value="DPBB_RlpA-like"/>
    <property type="match status" value="1"/>
</dbReference>
<sequence>MTDTPSNPAGNPRFRCPRGWPVRSIALTAILLINACASAPEPGPSARPRDPQTGGLYKVGKPYAIKGVWYTPRVDYGYDETGTASWYGPGFHGQATANGEVYDMNDLTAAHTTLPLPSIVRVTNLDNGRTIKLRVNDRGPFVGGRIIDVSRRASQLLGFHEKGTATVRVEIEAEESRQLAEALGAAQTEQLATAVAATPLTTNPAPAAAPTLAPVATAANTASSEGVTPEPPQVALSPAALALLAADSGQPAGVGGNPGRSADPLEPAGSVAEDVPVAEEWIEQAMAPARPAVYHERASTAATRRDAPRPLPYVQAGAFSDARNAAWARQRLARLGSVAITNASADGRGLYRVRVGPFASSGEAQRVLARVIGEGFAGSQVVYD</sequence>
<dbReference type="Pfam" id="PF05036">
    <property type="entry name" value="SPOR"/>
    <property type="match status" value="1"/>
</dbReference>
<dbReference type="InterPro" id="IPR036680">
    <property type="entry name" value="SPOR-like_sf"/>
</dbReference>
<dbReference type="PANTHER" id="PTHR34183:SF1">
    <property type="entry name" value="ENDOLYTIC PEPTIDOGLYCAN TRANSGLYCOSYLASE RLPA"/>
    <property type="match status" value="1"/>
</dbReference>
<dbReference type="InterPro" id="IPR009009">
    <property type="entry name" value="RlpA-like_DPBB"/>
</dbReference>
<gene>
    <name evidence="6" type="primary">rlpA</name>
    <name evidence="6" type="ORF">DF3PB_4460002</name>
</gene>
<dbReference type="GO" id="GO:0071555">
    <property type="term" value="P:cell wall organization"/>
    <property type="evidence" value="ECO:0007669"/>
    <property type="project" value="UniProtKB-KW"/>
</dbReference>
<accession>A0A380TGC0</accession>
<keyword evidence="1" id="KW-0732">Signal</keyword>
<dbReference type="HAMAP" id="MF_02071">
    <property type="entry name" value="RlpA"/>
    <property type="match status" value="1"/>
</dbReference>
<evidence type="ECO:0000256" key="2">
    <source>
        <dbReference type="ARBA" id="ARBA00023239"/>
    </source>
</evidence>
<dbReference type="AlphaFoldDB" id="A0A380TGC0"/>